<feature type="compositionally biased region" description="Basic residues" evidence="8">
    <location>
        <begin position="20"/>
        <end position="42"/>
    </location>
</feature>
<organism evidence="11 12">
    <name type="scientific">Phanerochaete sordida</name>
    <dbReference type="NCBI Taxonomy" id="48140"/>
    <lineage>
        <taxon>Eukaryota</taxon>
        <taxon>Fungi</taxon>
        <taxon>Dikarya</taxon>
        <taxon>Basidiomycota</taxon>
        <taxon>Agaricomycotina</taxon>
        <taxon>Agaricomycetes</taxon>
        <taxon>Polyporales</taxon>
        <taxon>Phanerochaetaceae</taxon>
        <taxon>Phanerochaete</taxon>
    </lineage>
</organism>
<dbReference type="PROSITE" id="PS51192">
    <property type="entry name" value="HELICASE_ATP_BIND_1"/>
    <property type="match status" value="1"/>
</dbReference>
<sequence length="686" mass="75218">MALAGVVNAVAGPSNASSKGKTKAKKRYLKAKRDRRKNKRKTTSAPSRRPAGEEGSGADEEEEGEGEGEDEAEESADEQLEVIEQPEASKTEPESTRRPKKRRKLSPPKEEEPEPTAEDASDAAQLDEAPAEPRRSPTPPAALPAFPLPSRPDAPSKATLALQGLDKAIIEAELVDPRMTVSITSESGEADVPLSEKTRRRLNELGITELFAVQTAVIPFLMSNQKQRRLYLPHDPPHDICVSAPTGSGKTLAYVLPIIELLSSRIITRLRALVVLPTRDLVTQVRETFEAMAKGRGLKIGTATGQHSFAHEQSQLVADRSLSLQGGSSKVDILICTPGRLIDHLNGTPNFSLQHLRFLVIDEADRLLAQSFQDWLAQVLAATRPSETPAAADLADGAALSSDNLPTPDGLAPAFLHTLRSVPYVRSDYDEPRETSCQKLLFSATLTRDPSKIAALNLRDPKYFVVQGAAREAVTQEEGVLDLVMEKFSMPATLAEHMVVCDAAQKPLVLFHLVHTRGVRNALVFTKSAESTTRLVRLFEFFEQARAAAQLPGPTVVLRAYSSDLAPSARKEILDKFKNQEIHILVCSDLISRGIDISHVSHVVSYDAPVDMRKYVHRVGRTARAGRAGDAWTLVEEQEARFFKNMLKEANHLNAVKRLRVAETDLAPLTPSYENALAKLKEAYTR</sequence>
<dbReference type="CDD" id="cd18787">
    <property type="entry name" value="SF2_C_DEAD"/>
    <property type="match status" value="1"/>
</dbReference>
<dbReference type="GO" id="GO:0016787">
    <property type="term" value="F:hydrolase activity"/>
    <property type="evidence" value="ECO:0007669"/>
    <property type="project" value="UniProtKB-KW"/>
</dbReference>
<keyword evidence="3 6" id="KW-0347">Helicase</keyword>
<keyword evidence="5 7" id="KW-0694">RNA-binding</keyword>
<dbReference type="AlphaFoldDB" id="A0A9P3GKJ3"/>
<dbReference type="InterPro" id="IPR001650">
    <property type="entry name" value="Helicase_C-like"/>
</dbReference>
<dbReference type="SUPFAM" id="SSF52540">
    <property type="entry name" value="P-loop containing nucleoside triphosphate hydrolases"/>
    <property type="match status" value="1"/>
</dbReference>
<dbReference type="SMART" id="SM00487">
    <property type="entry name" value="DEXDc"/>
    <property type="match status" value="1"/>
</dbReference>
<feature type="compositionally biased region" description="Basic and acidic residues" evidence="8">
    <location>
        <begin position="87"/>
        <end position="97"/>
    </location>
</feature>
<dbReference type="OrthoDB" id="3370at2759"/>
<feature type="compositionally biased region" description="Pro residues" evidence="8">
    <location>
        <begin position="136"/>
        <end position="152"/>
    </location>
</feature>
<evidence type="ECO:0000256" key="1">
    <source>
        <dbReference type="ARBA" id="ARBA00022741"/>
    </source>
</evidence>
<evidence type="ECO:0000256" key="4">
    <source>
        <dbReference type="ARBA" id="ARBA00022840"/>
    </source>
</evidence>
<evidence type="ECO:0000256" key="3">
    <source>
        <dbReference type="ARBA" id="ARBA00022806"/>
    </source>
</evidence>
<accession>A0A9P3GKJ3</accession>
<proteinExistence type="inferred from homology"/>
<reference evidence="11 12" key="1">
    <citation type="submission" date="2021-08" db="EMBL/GenBank/DDBJ databases">
        <title>Draft Genome Sequence of Phanerochaete sordida strain YK-624.</title>
        <authorList>
            <person name="Mori T."/>
            <person name="Dohra H."/>
            <person name="Suzuki T."/>
            <person name="Kawagishi H."/>
            <person name="Hirai H."/>
        </authorList>
    </citation>
    <scope>NUCLEOTIDE SEQUENCE [LARGE SCALE GENOMIC DNA]</scope>
    <source>
        <strain evidence="11 12">YK-624</strain>
    </source>
</reference>
<dbReference type="Gene3D" id="3.40.50.300">
    <property type="entry name" value="P-loop containing nucleotide triphosphate hydrolases"/>
    <property type="match status" value="2"/>
</dbReference>
<feature type="region of interest" description="Disordered" evidence="8">
    <location>
        <begin position="1"/>
        <end position="155"/>
    </location>
</feature>
<dbReference type="SMART" id="SM00490">
    <property type="entry name" value="HELICc"/>
    <property type="match status" value="1"/>
</dbReference>
<evidence type="ECO:0000256" key="8">
    <source>
        <dbReference type="SAM" id="MobiDB-lite"/>
    </source>
</evidence>
<comment type="catalytic activity">
    <reaction evidence="7">
        <text>ATP + H2O = ADP + phosphate + H(+)</text>
        <dbReference type="Rhea" id="RHEA:13065"/>
        <dbReference type="ChEBI" id="CHEBI:15377"/>
        <dbReference type="ChEBI" id="CHEBI:15378"/>
        <dbReference type="ChEBI" id="CHEBI:30616"/>
        <dbReference type="ChEBI" id="CHEBI:43474"/>
        <dbReference type="ChEBI" id="CHEBI:456216"/>
        <dbReference type="EC" id="3.6.4.13"/>
    </reaction>
</comment>
<keyword evidence="12" id="KW-1185">Reference proteome</keyword>
<dbReference type="Proteomes" id="UP000703269">
    <property type="component" value="Unassembled WGS sequence"/>
</dbReference>
<evidence type="ECO:0000259" key="10">
    <source>
        <dbReference type="PROSITE" id="PS51194"/>
    </source>
</evidence>
<dbReference type="Pfam" id="PF00271">
    <property type="entry name" value="Helicase_C"/>
    <property type="match status" value="1"/>
</dbReference>
<dbReference type="GO" id="GO:0003723">
    <property type="term" value="F:RNA binding"/>
    <property type="evidence" value="ECO:0007669"/>
    <property type="project" value="UniProtKB-UniRule"/>
</dbReference>
<name>A0A9P3GKJ3_9APHY</name>
<dbReference type="GO" id="GO:0005524">
    <property type="term" value="F:ATP binding"/>
    <property type="evidence" value="ECO:0007669"/>
    <property type="project" value="UniProtKB-UniRule"/>
</dbReference>
<comment type="domain">
    <text evidence="7">The Q motif is unique to and characteristic of the DEAD box family of RNA helicases and controls ATP binding and hydrolysis.</text>
</comment>
<feature type="compositionally biased region" description="Acidic residues" evidence="8">
    <location>
        <begin position="111"/>
        <end position="121"/>
    </location>
</feature>
<comment type="function">
    <text evidence="7">RNA helicase.</text>
</comment>
<evidence type="ECO:0000259" key="9">
    <source>
        <dbReference type="PROSITE" id="PS51192"/>
    </source>
</evidence>
<dbReference type="Pfam" id="PF00270">
    <property type="entry name" value="DEAD"/>
    <property type="match status" value="1"/>
</dbReference>
<comment type="similarity">
    <text evidence="6">Belongs to the DEAD box helicase family.</text>
</comment>
<feature type="compositionally biased region" description="Acidic residues" evidence="8">
    <location>
        <begin position="56"/>
        <end position="81"/>
    </location>
</feature>
<dbReference type="EMBL" id="BPQB01000061">
    <property type="protein sequence ID" value="GJE96608.1"/>
    <property type="molecule type" value="Genomic_DNA"/>
</dbReference>
<evidence type="ECO:0000313" key="11">
    <source>
        <dbReference type="EMBL" id="GJE96608.1"/>
    </source>
</evidence>
<feature type="domain" description="Helicase ATP-binding" evidence="9">
    <location>
        <begin position="231"/>
        <end position="464"/>
    </location>
</feature>
<keyword evidence="2 6" id="KW-0378">Hydrolase</keyword>
<evidence type="ECO:0000256" key="6">
    <source>
        <dbReference type="RuleBase" id="RU000492"/>
    </source>
</evidence>
<gene>
    <name evidence="11" type="ORF">PsYK624_128070</name>
</gene>
<comment type="caution">
    <text evidence="11">The sequence shown here is derived from an EMBL/GenBank/DDBJ whole genome shotgun (WGS) entry which is preliminary data.</text>
</comment>
<dbReference type="PANTHER" id="PTHR24031">
    <property type="entry name" value="RNA HELICASE"/>
    <property type="match status" value="1"/>
</dbReference>
<dbReference type="InterPro" id="IPR000629">
    <property type="entry name" value="RNA-helicase_DEAD-box_CS"/>
</dbReference>
<dbReference type="InterPro" id="IPR011545">
    <property type="entry name" value="DEAD/DEAH_box_helicase_dom"/>
</dbReference>
<dbReference type="PROSITE" id="PS51194">
    <property type="entry name" value="HELICASE_CTER"/>
    <property type="match status" value="1"/>
</dbReference>
<evidence type="ECO:0000313" key="12">
    <source>
        <dbReference type="Proteomes" id="UP000703269"/>
    </source>
</evidence>
<feature type="domain" description="Helicase C-terminal" evidence="10">
    <location>
        <begin position="508"/>
        <end position="667"/>
    </location>
</feature>
<evidence type="ECO:0000256" key="7">
    <source>
        <dbReference type="RuleBase" id="RU365068"/>
    </source>
</evidence>
<keyword evidence="4 6" id="KW-0067">ATP-binding</keyword>
<dbReference type="CDD" id="cd17956">
    <property type="entry name" value="DEADc_DDX51"/>
    <property type="match status" value="1"/>
</dbReference>
<dbReference type="PROSITE" id="PS00039">
    <property type="entry name" value="DEAD_ATP_HELICASE"/>
    <property type="match status" value="1"/>
</dbReference>
<dbReference type="GO" id="GO:0003724">
    <property type="term" value="F:RNA helicase activity"/>
    <property type="evidence" value="ECO:0007669"/>
    <property type="project" value="UniProtKB-EC"/>
</dbReference>
<dbReference type="InterPro" id="IPR014001">
    <property type="entry name" value="Helicase_ATP-bd"/>
</dbReference>
<keyword evidence="1 6" id="KW-0547">Nucleotide-binding</keyword>
<dbReference type="InterPro" id="IPR027417">
    <property type="entry name" value="P-loop_NTPase"/>
</dbReference>
<dbReference type="EC" id="3.6.4.13" evidence="7"/>
<evidence type="ECO:0000256" key="2">
    <source>
        <dbReference type="ARBA" id="ARBA00022801"/>
    </source>
</evidence>
<evidence type="ECO:0000256" key="5">
    <source>
        <dbReference type="ARBA" id="ARBA00022884"/>
    </source>
</evidence>
<protein>
    <recommendedName>
        <fullName evidence="7">ATP-dependent RNA helicase</fullName>
        <ecNumber evidence="7">3.6.4.13</ecNumber>
    </recommendedName>
</protein>